<dbReference type="PANTHER" id="PTHR34406">
    <property type="entry name" value="PROTEIN YCEI"/>
    <property type="match status" value="1"/>
</dbReference>
<evidence type="ECO:0000256" key="1">
    <source>
        <dbReference type="ARBA" id="ARBA00008812"/>
    </source>
</evidence>
<dbReference type="Gene3D" id="2.40.128.110">
    <property type="entry name" value="Lipid/polyisoprenoid-binding, YceI-like"/>
    <property type="match status" value="1"/>
</dbReference>
<gene>
    <name evidence="3" type="ORF">SAMN05661093_09919</name>
</gene>
<dbReference type="PANTHER" id="PTHR34406:SF1">
    <property type="entry name" value="PROTEIN YCEI"/>
    <property type="match status" value="1"/>
</dbReference>
<evidence type="ECO:0000313" key="3">
    <source>
        <dbReference type="EMBL" id="SMD26336.1"/>
    </source>
</evidence>
<dbReference type="RefSeq" id="WP_084434093.1">
    <property type="nucleotide sequence ID" value="NZ_FWXV01000014.1"/>
</dbReference>
<dbReference type="Proteomes" id="UP000192674">
    <property type="component" value="Unassembled WGS sequence"/>
</dbReference>
<comment type="similarity">
    <text evidence="1">Belongs to the UPF0312 family.</text>
</comment>
<feature type="domain" description="Lipid/polyisoprenoid-binding YceI-like" evidence="2">
    <location>
        <begin position="9"/>
        <end position="175"/>
    </location>
</feature>
<organism evidence="3 4">
    <name type="scientific">Kibdelosporangium aridum</name>
    <dbReference type="NCBI Taxonomy" id="2030"/>
    <lineage>
        <taxon>Bacteria</taxon>
        <taxon>Bacillati</taxon>
        <taxon>Actinomycetota</taxon>
        <taxon>Actinomycetes</taxon>
        <taxon>Pseudonocardiales</taxon>
        <taxon>Pseudonocardiaceae</taxon>
        <taxon>Kibdelosporangium</taxon>
    </lineage>
</organism>
<name>A0A1W2FXG0_KIBAR</name>
<protein>
    <submittedName>
        <fullName evidence="3">Polyisoprenoid-binding protein YceI</fullName>
    </submittedName>
</protein>
<keyword evidence="4" id="KW-1185">Reference proteome</keyword>
<dbReference type="OrthoDB" id="9811006at2"/>
<dbReference type="SUPFAM" id="SSF101874">
    <property type="entry name" value="YceI-like"/>
    <property type="match status" value="1"/>
</dbReference>
<dbReference type="InterPro" id="IPR036761">
    <property type="entry name" value="TTHA0802/YceI-like_sf"/>
</dbReference>
<accession>A0A1W2FXG0</accession>
<dbReference type="InterPro" id="IPR007372">
    <property type="entry name" value="Lipid/polyisoprenoid-bd_YceI"/>
</dbReference>
<dbReference type="EMBL" id="FWXV01000014">
    <property type="protein sequence ID" value="SMD26336.1"/>
    <property type="molecule type" value="Genomic_DNA"/>
</dbReference>
<dbReference type="Pfam" id="PF04264">
    <property type="entry name" value="YceI"/>
    <property type="match status" value="1"/>
</dbReference>
<evidence type="ECO:0000259" key="2">
    <source>
        <dbReference type="SMART" id="SM00867"/>
    </source>
</evidence>
<evidence type="ECO:0000313" key="4">
    <source>
        <dbReference type="Proteomes" id="UP000192674"/>
    </source>
</evidence>
<dbReference type="AlphaFoldDB" id="A0A1W2FXG0"/>
<reference evidence="3 4" key="1">
    <citation type="submission" date="2017-04" db="EMBL/GenBank/DDBJ databases">
        <authorList>
            <person name="Afonso C.L."/>
            <person name="Miller P.J."/>
            <person name="Scott M.A."/>
            <person name="Spackman E."/>
            <person name="Goraichik I."/>
            <person name="Dimitrov K.M."/>
            <person name="Suarez D.L."/>
            <person name="Swayne D.E."/>
        </authorList>
    </citation>
    <scope>NUCLEOTIDE SEQUENCE [LARGE SCALE GENOMIC DNA]</scope>
    <source>
        <strain evidence="3 4">DSM 43828</strain>
    </source>
</reference>
<sequence>MQITIPTGRYTVDAAHSSVTFTTRFVIARVKGTFTDVSGTVEVAEDPAKSTVSAEIAVNSVHTAVEARDEHLRSADFFDVANHPTARFTSTELVPDGERYTLRGDLTIRGTTRPVEFDLYALGSGTDHTGAFRIGFRASTRVSRNAFGVNGNISAPGGPALIGDATDLTLEIQAILAS</sequence>
<dbReference type="SMART" id="SM00867">
    <property type="entry name" value="YceI"/>
    <property type="match status" value="1"/>
</dbReference>
<proteinExistence type="inferred from homology"/>